<sequence>METLEKEDIVNVLLQKAFHSFSYSAKLATKERGRPLPKIKVTKSNGNVSVVSATWFARYAWLTGSITSNRLYCWPCLLMNNSKSPTWAVHGFTDVKNLDRATKRQVSRSRTMPIDQVVDEGVRLQIQKHNAKVRGNREVVKRLLDATAYLGMQELSFRGHDEGENSDNKGNYRELVEVIAQYDRVLAEHMESSTVFTGMSKTIQNDLITAIHSSIKTEIKKELNRTPFFSWQIDKTTDINIHSCLSSCAMLMTMVPFRNAS</sequence>
<keyword evidence="3" id="KW-1185">Reference proteome</keyword>
<dbReference type="Pfam" id="PF14291">
    <property type="entry name" value="DUF4371"/>
    <property type="match status" value="1"/>
</dbReference>
<dbReference type="Proteomes" id="UP001174136">
    <property type="component" value="Unassembled WGS sequence"/>
</dbReference>
<evidence type="ECO:0000313" key="3">
    <source>
        <dbReference type="Proteomes" id="UP001174136"/>
    </source>
</evidence>
<protein>
    <submittedName>
        <fullName evidence="2">Zinc finger MYM-type protein 1</fullName>
    </submittedName>
</protein>
<dbReference type="EMBL" id="JAOPHQ010001990">
    <property type="protein sequence ID" value="KAK0148999.1"/>
    <property type="molecule type" value="Genomic_DNA"/>
</dbReference>
<dbReference type="PANTHER" id="PTHR45749">
    <property type="match status" value="1"/>
</dbReference>
<organism evidence="2 3">
    <name type="scientific">Merluccius polli</name>
    <name type="common">Benguela hake</name>
    <name type="synonym">Merluccius cadenati</name>
    <dbReference type="NCBI Taxonomy" id="89951"/>
    <lineage>
        <taxon>Eukaryota</taxon>
        <taxon>Metazoa</taxon>
        <taxon>Chordata</taxon>
        <taxon>Craniata</taxon>
        <taxon>Vertebrata</taxon>
        <taxon>Euteleostomi</taxon>
        <taxon>Actinopterygii</taxon>
        <taxon>Neopterygii</taxon>
        <taxon>Teleostei</taxon>
        <taxon>Neoteleostei</taxon>
        <taxon>Acanthomorphata</taxon>
        <taxon>Zeiogadaria</taxon>
        <taxon>Gadariae</taxon>
        <taxon>Gadiformes</taxon>
        <taxon>Gadoidei</taxon>
        <taxon>Merlucciidae</taxon>
        <taxon>Merluccius</taxon>
    </lineage>
</organism>
<dbReference type="InterPro" id="IPR025398">
    <property type="entry name" value="DUF4371"/>
</dbReference>
<evidence type="ECO:0000259" key="1">
    <source>
        <dbReference type="Pfam" id="PF14291"/>
    </source>
</evidence>
<comment type="caution">
    <text evidence="2">The sequence shown here is derived from an EMBL/GenBank/DDBJ whole genome shotgun (WGS) entry which is preliminary data.</text>
</comment>
<accession>A0AA47MZ84</accession>
<dbReference type="AlphaFoldDB" id="A0AA47MZ84"/>
<gene>
    <name evidence="2" type="primary">ZMYM1_17</name>
    <name evidence="2" type="ORF">N1851_010606</name>
</gene>
<dbReference type="PANTHER" id="PTHR45749:SF28">
    <property type="entry name" value="ZINC FINGER MYM-TYPE PROTEIN 1-LIKE-RELATED"/>
    <property type="match status" value="1"/>
</dbReference>
<proteinExistence type="predicted"/>
<name>A0AA47MZ84_MERPO</name>
<reference evidence="2" key="1">
    <citation type="journal article" date="2023" name="Front. Mar. Sci.">
        <title>A new Merluccius polli reference genome to investigate the effects of global change in West African waters.</title>
        <authorList>
            <person name="Mateo J.L."/>
            <person name="Blanco-Fernandez C."/>
            <person name="Garcia-Vazquez E."/>
            <person name="Machado-Schiaffino G."/>
        </authorList>
    </citation>
    <scope>NUCLEOTIDE SEQUENCE</scope>
    <source>
        <strain evidence="2">C29</strain>
        <tissue evidence="2">Fin</tissue>
    </source>
</reference>
<feature type="domain" description="DUF4371" evidence="1">
    <location>
        <begin position="136"/>
        <end position="239"/>
    </location>
</feature>
<evidence type="ECO:0000313" key="2">
    <source>
        <dbReference type="EMBL" id="KAK0148999.1"/>
    </source>
</evidence>